<comment type="cofactor">
    <cofactor evidence="11">
        <name>Mn(2+)</name>
        <dbReference type="ChEBI" id="CHEBI:29035"/>
    </cofactor>
    <text evidence="11">Binds 2 manganese ions per subunit.</text>
</comment>
<evidence type="ECO:0000256" key="4">
    <source>
        <dbReference type="ARBA" id="ARBA00022741"/>
    </source>
</evidence>
<evidence type="ECO:0000256" key="10">
    <source>
        <dbReference type="PIRSR" id="PIRSR601233-2"/>
    </source>
</evidence>
<dbReference type="GO" id="GO:0006281">
    <property type="term" value="P:DNA repair"/>
    <property type="evidence" value="ECO:0007669"/>
    <property type="project" value="TreeGrafter"/>
</dbReference>
<evidence type="ECO:0000256" key="5">
    <source>
        <dbReference type="ARBA" id="ARBA00022800"/>
    </source>
</evidence>
<feature type="binding site" evidence="10">
    <location>
        <position position="490"/>
    </location>
    <ligand>
        <name>GMP</name>
        <dbReference type="ChEBI" id="CHEBI:58115"/>
    </ligand>
</feature>
<evidence type="ECO:0000256" key="8">
    <source>
        <dbReference type="ARBA" id="ARBA00047746"/>
    </source>
</evidence>
<keyword evidence="7 11" id="KW-0464">Manganese</keyword>
<feature type="binding site" evidence="11">
    <location>
        <position position="264"/>
    </location>
    <ligand>
        <name>Mn(2+)</name>
        <dbReference type="ChEBI" id="CHEBI:29035"/>
        <label>2</label>
    </ligand>
</feature>
<evidence type="ECO:0000256" key="2">
    <source>
        <dbReference type="ARBA" id="ARBA00022598"/>
    </source>
</evidence>
<evidence type="ECO:0000256" key="3">
    <source>
        <dbReference type="ARBA" id="ARBA00022723"/>
    </source>
</evidence>
<proteinExistence type="predicted"/>
<keyword evidence="2" id="KW-0436">Ligase</keyword>
<feature type="binding site" evidence="11">
    <location>
        <position position="360"/>
    </location>
    <ligand>
        <name>Mn(2+)</name>
        <dbReference type="ChEBI" id="CHEBI:29035"/>
        <label>2</label>
    </ligand>
</feature>
<dbReference type="InterPro" id="IPR052915">
    <property type="entry name" value="RtcB-like"/>
</dbReference>
<evidence type="ECO:0000256" key="7">
    <source>
        <dbReference type="ARBA" id="ARBA00023211"/>
    </source>
</evidence>
<evidence type="ECO:0000313" key="12">
    <source>
        <dbReference type="EMBL" id="EEG51493.1"/>
    </source>
</evidence>
<keyword evidence="13" id="KW-1185">Reference proteome</keyword>
<feature type="active site" description="GMP-histidine intermediate" evidence="9">
    <location>
        <position position="416"/>
    </location>
</feature>
<evidence type="ECO:0000313" key="13">
    <source>
        <dbReference type="Proteomes" id="UP000004756"/>
    </source>
</evidence>
<reference evidence="12 13" key="2">
    <citation type="submission" date="2009-02" db="EMBL/GenBank/DDBJ databases">
        <title>Draft genome sequence of Clostridium asparagiforme (DSM 15981).</title>
        <authorList>
            <person name="Sudarsanam P."/>
            <person name="Ley R."/>
            <person name="Guruge J."/>
            <person name="Turnbaugh P.J."/>
            <person name="Mahowald M."/>
            <person name="Liep D."/>
            <person name="Gordon J."/>
        </authorList>
    </citation>
    <scope>NUCLEOTIDE SEQUENCE [LARGE SCALE GENOMIC DNA]</scope>
    <source>
        <strain evidence="12 13">DSM 15981</strain>
    </source>
</reference>
<dbReference type="HOGENOM" id="CLU_022279_1_1_9"/>
<dbReference type="InterPro" id="IPR036025">
    <property type="entry name" value="RtcB-like_sf"/>
</dbReference>
<dbReference type="EMBL" id="ACCJ01000543">
    <property type="protein sequence ID" value="EEG51493.1"/>
    <property type="molecule type" value="Genomic_DNA"/>
</dbReference>
<organism evidence="12 13">
    <name type="scientific">[Clostridium] asparagiforme DSM 15981</name>
    <dbReference type="NCBI Taxonomy" id="518636"/>
    <lineage>
        <taxon>Bacteria</taxon>
        <taxon>Bacillati</taxon>
        <taxon>Bacillota</taxon>
        <taxon>Clostridia</taxon>
        <taxon>Lachnospirales</taxon>
        <taxon>Lachnospiraceae</taxon>
        <taxon>Enterocloster</taxon>
    </lineage>
</organism>
<dbReference type="GO" id="GO:0030145">
    <property type="term" value="F:manganese ion binding"/>
    <property type="evidence" value="ECO:0007669"/>
    <property type="project" value="TreeGrafter"/>
</dbReference>
<evidence type="ECO:0000256" key="6">
    <source>
        <dbReference type="ARBA" id="ARBA00023134"/>
    </source>
</evidence>
<dbReference type="Pfam" id="PF01139">
    <property type="entry name" value="RtcB"/>
    <property type="match status" value="1"/>
</dbReference>
<evidence type="ECO:0000256" key="11">
    <source>
        <dbReference type="PIRSR" id="PIRSR601233-3"/>
    </source>
</evidence>
<comment type="caution">
    <text evidence="12">The sequence shown here is derived from an EMBL/GenBank/DDBJ whole genome shotgun (WGS) entry which is preliminary data.</text>
</comment>
<dbReference type="GO" id="GO:0006396">
    <property type="term" value="P:RNA processing"/>
    <property type="evidence" value="ECO:0007669"/>
    <property type="project" value="InterPro"/>
</dbReference>
<dbReference type="GO" id="GO:0005525">
    <property type="term" value="F:GTP binding"/>
    <property type="evidence" value="ECO:0007669"/>
    <property type="project" value="UniProtKB-KW"/>
</dbReference>
<feature type="binding site" evidence="10">
    <location>
        <begin position="246"/>
        <end position="250"/>
    </location>
    <ligand>
        <name>GMP</name>
        <dbReference type="ChEBI" id="CHEBI:58115"/>
    </ligand>
</feature>
<dbReference type="GO" id="GO:0042245">
    <property type="term" value="P:RNA repair"/>
    <property type="evidence" value="ECO:0007669"/>
    <property type="project" value="UniProtKB-KW"/>
</dbReference>
<feature type="binding site" evidence="10">
    <location>
        <position position="399"/>
    </location>
    <ligand>
        <name>GMP</name>
        <dbReference type="ChEBI" id="CHEBI:58115"/>
    </ligand>
</feature>
<dbReference type="EC" id="6.5.1.8" evidence="1"/>
<feature type="binding site" evidence="10">
    <location>
        <begin position="360"/>
        <end position="361"/>
    </location>
    <ligand>
        <name>GMP</name>
        <dbReference type="ChEBI" id="CHEBI:58115"/>
    </ligand>
</feature>
<evidence type="ECO:0000256" key="1">
    <source>
        <dbReference type="ARBA" id="ARBA00012726"/>
    </source>
</evidence>
<keyword evidence="4 10" id="KW-0547">Nucleotide-binding</keyword>
<keyword evidence="5" id="KW-0692">RNA repair</keyword>
<gene>
    <name evidence="12" type="ORF">CLOSTASPAR_06460</name>
</gene>
<name>C0DB05_9FIRM</name>
<feature type="binding site" evidence="10">
    <location>
        <begin position="416"/>
        <end position="419"/>
    </location>
    <ligand>
        <name>GMP</name>
        <dbReference type="ChEBI" id="CHEBI:58115"/>
    </ligand>
</feature>
<dbReference type="SUPFAM" id="SSF103365">
    <property type="entry name" value="Hypothetical protein PH1602"/>
    <property type="match status" value="1"/>
</dbReference>
<dbReference type="Gene3D" id="3.90.1860.10">
    <property type="entry name" value="tRNA-splicing ligase RtcB"/>
    <property type="match status" value="1"/>
</dbReference>
<dbReference type="PANTHER" id="PTHR43749:SF2">
    <property type="entry name" value="RNA-SPLICING LIGASE RTCB"/>
    <property type="match status" value="1"/>
</dbReference>
<keyword evidence="3 11" id="KW-0479">Metal-binding</keyword>
<feature type="binding site" evidence="10">
    <location>
        <begin position="392"/>
        <end position="395"/>
    </location>
    <ligand>
        <name>GMP</name>
        <dbReference type="ChEBI" id="CHEBI:58115"/>
    </ligand>
</feature>
<feature type="binding site" evidence="11">
    <location>
        <position position="247"/>
    </location>
    <ligand>
        <name>Mn(2+)</name>
        <dbReference type="ChEBI" id="CHEBI:29035"/>
        <label>1</label>
    </ligand>
</feature>
<feature type="binding site" evidence="11">
    <location>
        <position position="157"/>
    </location>
    <ligand>
        <name>Mn(2+)</name>
        <dbReference type="ChEBI" id="CHEBI:29035"/>
        <label>1</label>
    </ligand>
</feature>
<dbReference type="GO" id="GO:0170057">
    <property type="term" value="F:RNA ligase (GTP) activity"/>
    <property type="evidence" value="ECO:0007669"/>
    <property type="project" value="UniProtKB-EC"/>
</dbReference>
<dbReference type="AlphaFoldDB" id="C0DB05"/>
<dbReference type="PANTHER" id="PTHR43749">
    <property type="entry name" value="RNA-SPLICING LIGASE RTCB"/>
    <property type="match status" value="1"/>
</dbReference>
<evidence type="ECO:0000256" key="9">
    <source>
        <dbReference type="PIRSR" id="PIRSR601233-1"/>
    </source>
</evidence>
<dbReference type="InterPro" id="IPR001233">
    <property type="entry name" value="RtcB"/>
</dbReference>
<accession>C0DB05</accession>
<protein>
    <recommendedName>
        <fullName evidence="1">3'-phosphate/5'-hydroxy nucleic acid ligase</fullName>
        <ecNumber evidence="1">6.5.1.8</ecNumber>
    </recommendedName>
</protein>
<dbReference type="GO" id="GO:0003909">
    <property type="term" value="F:DNA ligase activity"/>
    <property type="evidence" value="ECO:0007669"/>
    <property type="project" value="TreeGrafter"/>
</dbReference>
<sequence length="491" mass="54914">MSPPAPLFWLSPAGGWRGPVGIGTKLLAFTVYGEIRVSASGSFLEAGTFLSSQLFLDDFTSLIRYDVGITDLRERKEVNGMFVMFEKEEFKVPVRVWLEGPGVLEESCLEQARHLAKLPFLHKWVCLMPDTHAGMGMPIGGVIATEDVVIPNAVGVDIGCGMAYTETNIPVKEIRQVMTGNGNLVQAMIGDIMRNVPVGFAHHKMMMPSYTMDCAFEEMERYEQDAELLGQLEAGYYQIGTLGGGNHFIELQESDDGFLTVMIHSGSRHFGKSVCDYFHFKARELNKRWYSQVPDEYRLAFLPTDSSEGKRYLDWMNLSMDFAKENREKMMLAVKAILEKWIGKYTDFELTFSGDINCHHNYAALENHYDKNVWVHRKGAVRARNGELAVIPGAMGSYSYVVMGKGNPESFCSSSHGAGRRYSRKGAMSAFSCEQVIQDLNTQGVVLGKKNKSDVAEESRFAYKDIETVMNDQTDLVVPVKRLKTIGVVKG</sequence>
<dbReference type="Proteomes" id="UP000004756">
    <property type="component" value="Unassembled WGS sequence"/>
</dbReference>
<reference evidence="12 13" key="1">
    <citation type="submission" date="2009-01" db="EMBL/GenBank/DDBJ databases">
        <authorList>
            <person name="Fulton L."/>
            <person name="Clifton S."/>
            <person name="Fulton B."/>
            <person name="Xu J."/>
            <person name="Minx P."/>
            <person name="Pepin K.H."/>
            <person name="Johnson M."/>
            <person name="Bhonagiri V."/>
            <person name="Nash W.E."/>
            <person name="Mardis E.R."/>
            <person name="Wilson R.K."/>
        </authorList>
    </citation>
    <scope>NUCLEOTIDE SEQUENCE [LARGE SCALE GENOMIC DNA]</scope>
    <source>
        <strain evidence="12 13">DSM 15981</strain>
    </source>
</reference>
<comment type="catalytic activity">
    <reaction evidence="8">
        <text>a 3'-end 3'-phospho-ribonucleotide-RNA + a 5'-end dephospho-ribonucleoside-RNA + GTP = a ribonucleotidyl-ribonucleotide-RNA + GMP + diphosphate</text>
        <dbReference type="Rhea" id="RHEA:68076"/>
        <dbReference type="Rhea" id="RHEA-COMP:10463"/>
        <dbReference type="Rhea" id="RHEA-COMP:13936"/>
        <dbReference type="Rhea" id="RHEA-COMP:17355"/>
        <dbReference type="ChEBI" id="CHEBI:33019"/>
        <dbReference type="ChEBI" id="CHEBI:37565"/>
        <dbReference type="ChEBI" id="CHEBI:58115"/>
        <dbReference type="ChEBI" id="CHEBI:83062"/>
        <dbReference type="ChEBI" id="CHEBI:138284"/>
        <dbReference type="ChEBI" id="CHEBI:173118"/>
        <dbReference type="EC" id="6.5.1.8"/>
    </reaction>
</comment>
<keyword evidence="6 10" id="KW-0342">GTP-binding</keyword>